<sequence length="101" mass="11598">MEVFCTRKIVLNSFPKSSSLKINDVFSNMLFETRNVLETTILNSEKTQKCRRKMGRGDRSVSKSSSVVIDDIGSDRLQDLFNTAKSHQKVEQKGERRRISD</sequence>
<evidence type="ECO:0000313" key="2">
    <source>
        <dbReference type="EMBL" id="EJW77224.1"/>
    </source>
</evidence>
<feature type="region of interest" description="Disordered" evidence="1">
    <location>
        <begin position="48"/>
        <end position="67"/>
    </location>
</feature>
<protein>
    <submittedName>
        <fullName evidence="2">Uncharacterized protein</fullName>
    </submittedName>
</protein>
<comment type="caution">
    <text evidence="2">The sequence shown here is derived from an EMBL/GenBank/DDBJ whole genome shotgun (WGS) entry which is preliminary data.</text>
</comment>
<name>J9EPL1_WUCBA</name>
<reference evidence="3" key="1">
    <citation type="submission" date="2012-08" db="EMBL/GenBank/DDBJ databases">
        <title>The Genome Sequence of Wuchereria bancrofti.</title>
        <authorList>
            <person name="Nutman T.B."/>
            <person name="Fink D.L."/>
            <person name="Russ C."/>
            <person name="Young S."/>
            <person name="Zeng Q."/>
            <person name="Koehrsen M."/>
            <person name="Alvarado L."/>
            <person name="Berlin A."/>
            <person name="Chapman S.B."/>
            <person name="Chen Z."/>
            <person name="Freedman E."/>
            <person name="Gellesch M."/>
            <person name="Goldberg J."/>
            <person name="Griggs A."/>
            <person name="Gujja S."/>
            <person name="Heilman E.R."/>
            <person name="Heiman D."/>
            <person name="Hepburn T."/>
            <person name="Howarth C."/>
            <person name="Jen D."/>
            <person name="Larson L."/>
            <person name="Lewis B."/>
            <person name="Mehta T."/>
            <person name="Park D."/>
            <person name="Pearson M."/>
            <person name="Roberts A."/>
            <person name="Saif S."/>
            <person name="Shea T."/>
            <person name="Shenoy N."/>
            <person name="Sisk P."/>
            <person name="Stolte C."/>
            <person name="Sykes S."/>
            <person name="Walk T."/>
            <person name="White J."/>
            <person name="Yandava C."/>
            <person name="Haas B."/>
            <person name="Henn M.R."/>
            <person name="Nusbaum C."/>
            <person name="Birren B."/>
        </authorList>
    </citation>
    <scope>NUCLEOTIDE SEQUENCE [LARGE SCALE GENOMIC DNA]</scope>
    <source>
        <strain evidence="3">NA</strain>
    </source>
</reference>
<accession>J9EPL1</accession>
<organism evidence="2 3">
    <name type="scientific">Wuchereria bancrofti</name>
    <dbReference type="NCBI Taxonomy" id="6293"/>
    <lineage>
        <taxon>Eukaryota</taxon>
        <taxon>Metazoa</taxon>
        <taxon>Ecdysozoa</taxon>
        <taxon>Nematoda</taxon>
        <taxon>Chromadorea</taxon>
        <taxon>Rhabditida</taxon>
        <taxon>Spirurina</taxon>
        <taxon>Spiruromorpha</taxon>
        <taxon>Filarioidea</taxon>
        <taxon>Onchocercidae</taxon>
        <taxon>Wuchereria</taxon>
    </lineage>
</organism>
<dbReference type="Proteomes" id="UP000004810">
    <property type="component" value="Unassembled WGS sequence"/>
</dbReference>
<evidence type="ECO:0000256" key="1">
    <source>
        <dbReference type="SAM" id="MobiDB-lite"/>
    </source>
</evidence>
<dbReference type="EMBL" id="ADBV01008046">
    <property type="protein sequence ID" value="EJW77224.1"/>
    <property type="molecule type" value="Genomic_DNA"/>
</dbReference>
<gene>
    <name evidence="2" type="ORF">WUBG_11869</name>
</gene>
<evidence type="ECO:0000313" key="3">
    <source>
        <dbReference type="Proteomes" id="UP000004810"/>
    </source>
</evidence>
<dbReference type="AlphaFoldDB" id="J9EPL1"/>
<proteinExistence type="predicted"/>